<evidence type="ECO:0000313" key="4">
    <source>
        <dbReference type="Proteomes" id="UP001596039"/>
    </source>
</evidence>
<accession>A0ABW0NTQ5</accession>
<dbReference type="Gene3D" id="3.30.70.2450">
    <property type="match status" value="1"/>
</dbReference>
<keyword evidence="1" id="KW-0560">Oxidoreductase</keyword>
<dbReference type="EMBL" id="JBHSMG010000002">
    <property type="protein sequence ID" value="MFC5502688.1"/>
    <property type="molecule type" value="Genomic_DNA"/>
</dbReference>
<protein>
    <submittedName>
        <fullName evidence="3">FAD-dependent oxidoreductase</fullName>
    </submittedName>
</protein>
<dbReference type="RefSeq" id="WP_386740377.1">
    <property type="nucleotide sequence ID" value="NZ_JBHSMG010000002.1"/>
</dbReference>
<dbReference type="PANTHER" id="PTHR43476">
    <property type="entry name" value="3-(3-HYDROXY-PHENYL)PROPIONATE/3-HYDROXYCINNAMIC ACID HYDROXYLASE"/>
    <property type="match status" value="1"/>
</dbReference>
<dbReference type="SUPFAM" id="SSF51905">
    <property type="entry name" value="FAD/NAD(P)-binding domain"/>
    <property type="match status" value="1"/>
</dbReference>
<sequence>MDKTNPTVVVAGAGPVGLATAYSLAKAGVDVTVLEKGDAIADAPRAMAYLFIVHDGFERLGILDDLHVEGLRGDGMNLIDYETGEQFHQSLDAIENDVRHPYTLHLGQDQVCKVLLRHLSDFDNVEVRFGAEVVGVTPDDDGVTVRVGGPEGEESIRSAWLVGADGANSIVRRSLGLGFDGITWPDRFISTNIRADLGAEGLRIANWRIDPVYGAIIAQITADKLWRFTFRESGELPDEGLEERIHAHFAIGMPGKAAYELVQFQPYRMHQRAADTFRVGRVLLAGDAAHITNPVGGLGLTGGFLDSFVLSEALAAVIHGRVDDAVLDAYAERRRRVYLDIVSPAASANKHMLFDAHPPEQKAALLAGLRHSATDRAARREDLLAMRAMITPSLLGDAEAAR</sequence>
<reference evidence="4" key="1">
    <citation type="journal article" date="2019" name="Int. J. Syst. Evol. Microbiol.">
        <title>The Global Catalogue of Microorganisms (GCM) 10K type strain sequencing project: providing services to taxonomists for standard genome sequencing and annotation.</title>
        <authorList>
            <consortium name="The Broad Institute Genomics Platform"/>
            <consortium name="The Broad Institute Genome Sequencing Center for Infectious Disease"/>
            <person name="Wu L."/>
            <person name="Ma J."/>
        </authorList>
    </citation>
    <scope>NUCLEOTIDE SEQUENCE [LARGE SCALE GENOMIC DNA]</scope>
    <source>
        <strain evidence="4">CGMCC 4.6997</strain>
    </source>
</reference>
<dbReference type="InterPro" id="IPR036188">
    <property type="entry name" value="FAD/NAD-bd_sf"/>
</dbReference>
<dbReference type="InterPro" id="IPR050631">
    <property type="entry name" value="PheA/TfdB_FAD_monoxygenase"/>
</dbReference>
<dbReference type="PANTHER" id="PTHR43476:SF3">
    <property type="entry name" value="FAD-BINDING MONOOXYGENASE"/>
    <property type="match status" value="1"/>
</dbReference>
<feature type="domain" description="FAD-binding" evidence="2">
    <location>
        <begin position="7"/>
        <end position="342"/>
    </location>
</feature>
<organism evidence="3 4">
    <name type="scientific">Lysinimonas soli</name>
    <dbReference type="NCBI Taxonomy" id="1074233"/>
    <lineage>
        <taxon>Bacteria</taxon>
        <taxon>Bacillati</taxon>
        <taxon>Actinomycetota</taxon>
        <taxon>Actinomycetes</taxon>
        <taxon>Micrococcales</taxon>
        <taxon>Microbacteriaceae</taxon>
        <taxon>Lysinimonas</taxon>
    </lineage>
</organism>
<evidence type="ECO:0000259" key="2">
    <source>
        <dbReference type="Pfam" id="PF01494"/>
    </source>
</evidence>
<proteinExistence type="predicted"/>
<dbReference type="Proteomes" id="UP001596039">
    <property type="component" value="Unassembled WGS sequence"/>
</dbReference>
<dbReference type="Gene3D" id="3.50.50.60">
    <property type="entry name" value="FAD/NAD(P)-binding domain"/>
    <property type="match status" value="1"/>
</dbReference>
<name>A0ABW0NTQ5_9MICO</name>
<keyword evidence="4" id="KW-1185">Reference proteome</keyword>
<dbReference type="PRINTS" id="PR00420">
    <property type="entry name" value="RNGMNOXGNASE"/>
</dbReference>
<evidence type="ECO:0000313" key="3">
    <source>
        <dbReference type="EMBL" id="MFC5502688.1"/>
    </source>
</evidence>
<dbReference type="InterPro" id="IPR002938">
    <property type="entry name" value="FAD-bd"/>
</dbReference>
<comment type="caution">
    <text evidence="3">The sequence shown here is derived from an EMBL/GenBank/DDBJ whole genome shotgun (WGS) entry which is preliminary data.</text>
</comment>
<gene>
    <name evidence="3" type="ORF">ACFPJ4_10610</name>
</gene>
<evidence type="ECO:0000256" key="1">
    <source>
        <dbReference type="ARBA" id="ARBA00023002"/>
    </source>
</evidence>
<dbReference type="Pfam" id="PF01494">
    <property type="entry name" value="FAD_binding_3"/>
    <property type="match status" value="1"/>
</dbReference>